<keyword evidence="1" id="KW-1133">Transmembrane helix</keyword>
<dbReference type="AlphaFoldDB" id="A0A495NYE9"/>
<evidence type="ECO:0000256" key="1">
    <source>
        <dbReference type="SAM" id="Phobius"/>
    </source>
</evidence>
<organism evidence="2 3">
    <name type="scientific">Gillisia mitskevichiae</name>
    <dbReference type="NCBI Taxonomy" id="270921"/>
    <lineage>
        <taxon>Bacteria</taxon>
        <taxon>Pseudomonadati</taxon>
        <taxon>Bacteroidota</taxon>
        <taxon>Flavobacteriia</taxon>
        <taxon>Flavobacteriales</taxon>
        <taxon>Flavobacteriaceae</taxon>
        <taxon>Gillisia</taxon>
    </lineage>
</organism>
<feature type="transmembrane region" description="Helical" evidence="1">
    <location>
        <begin position="91"/>
        <end position="109"/>
    </location>
</feature>
<keyword evidence="3" id="KW-1185">Reference proteome</keyword>
<sequence>MKSERSLTKYRGLSCLNCDHPLDISDKYCSNCGQLNSTKKLSFNDFFIEFFAGIFSYDSRMRRTLSTLIFRPGKITKDYVSGIRTRYANPFRFFLSISIIFFIVWSFSLQTTSIGSFADSQIDEEVNQLSDEEKTKINEEIKKVPFGNEIDIDSILSNKPIIAKPKNYKDRYLAQEQLDTLNLLESSFKQIGLYSDFYNETNIINPEEAIDSLDHTNKFWNRYLYRKAVDTEIIKNNPKIFIEYLISKSPFIIFFYLPVFALIIWLFYCYKPINYMEHLVFTFHVQSTFFVFLLIGYLLDQIFQSEICMIFALLIFLFYLYKALRNFYNEGRFVTIVKFMALNFIFLTLAVIAAFISVLTFFAIR</sequence>
<protein>
    <submittedName>
        <fullName evidence="2">Uncharacterized protein DUF3667</fullName>
    </submittedName>
</protein>
<evidence type="ECO:0000313" key="3">
    <source>
        <dbReference type="Proteomes" id="UP000276282"/>
    </source>
</evidence>
<comment type="caution">
    <text evidence="2">The sequence shown here is derived from an EMBL/GenBank/DDBJ whole genome shotgun (WGS) entry which is preliminary data.</text>
</comment>
<keyword evidence="1" id="KW-0812">Transmembrane</keyword>
<dbReference type="EMBL" id="RBLG01000005">
    <property type="protein sequence ID" value="RKS43444.1"/>
    <property type="molecule type" value="Genomic_DNA"/>
</dbReference>
<name>A0A495NYE9_9FLAO</name>
<dbReference type="Pfam" id="PF12412">
    <property type="entry name" value="DUF3667"/>
    <property type="match status" value="1"/>
</dbReference>
<feature type="transmembrane region" description="Helical" evidence="1">
    <location>
        <begin position="303"/>
        <end position="321"/>
    </location>
</feature>
<dbReference type="InterPro" id="IPR022134">
    <property type="entry name" value="DUF3667"/>
</dbReference>
<proteinExistence type="predicted"/>
<feature type="transmembrane region" description="Helical" evidence="1">
    <location>
        <begin position="279"/>
        <end position="297"/>
    </location>
</feature>
<dbReference type="RefSeq" id="WP_183075521.1">
    <property type="nucleotide sequence ID" value="NZ_RBLG01000005.1"/>
</dbReference>
<reference evidence="2 3" key="1">
    <citation type="submission" date="2018-10" db="EMBL/GenBank/DDBJ databases">
        <title>Genomic Encyclopedia of Archaeal and Bacterial Type Strains, Phase II (KMG-II): from individual species to whole genera.</title>
        <authorList>
            <person name="Goeker M."/>
        </authorList>
    </citation>
    <scope>NUCLEOTIDE SEQUENCE [LARGE SCALE GENOMIC DNA]</scope>
    <source>
        <strain evidence="2 3">DSM 19839</strain>
    </source>
</reference>
<feature type="transmembrane region" description="Helical" evidence="1">
    <location>
        <begin position="342"/>
        <end position="364"/>
    </location>
</feature>
<feature type="transmembrane region" description="Helical" evidence="1">
    <location>
        <begin position="251"/>
        <end position="270"/>
    </location>
</feature>
<dbReference type="Proteomes" id="UP000276282">
    <property type="component" value="Unassembled WGS sequence"/>
</dbReference>
<evidence type="ECO:0000313" key="2">
    <source>
        <dbReference type="EMBL" id="RKS43444.1"/>
    </source>
</evidence>
<accession>A0A495NYE9</accession>
<gene>
    <name evidence="2" type="ORF">BC962_3001</name>
</gene>
<keyword evidence="1" id="KW-0472">Membrane</keyword>